<dbReference type="EMBL" id="BAAAFH010000011">
    <property type="protein sequence ID" value="GAA0875230.1"/>
    <property type="molecule type" value="Genomic_DNA"/>
</dbReference>
<name>A0ABN1MQR7_9FLAO</name>
<dbReference type="Pfam" id="PF18962">
    <property type="entry name" value="Por_Secre_tail"/>
    <property type="match status" value="1"/>
</dbReference>
<reference evidence="3 4" key="1">
    <citation type="journal article" date="2019" name="Int. J. Syst. Evol. Microbiol.">
        <title>The Global Catalogue of Microorganisms (GCM) 10K type strain sequencing project: providing services to taxonomists for standard genome sequencing and annotation.</title>
        <authorList>
            <consortium name="The Broad Institute Genomics Platform"/>
            <consortium name="The Broad Institute Genome Sequencing Center for Infectious Disease"/>
            <person name="Wu L."/>
            <person name="Ma J."/>
        </authorList>
    </citation>
    <scope>NUCLEOTIDE SEQUENCE [LARGE SCALE GENOMIC DNA]</scope>
    <source>
        <strain evidence="3 4">JCM 16083</strain>
    </source>
</reference>
<comment type="caution">
    <text evidence="3">The sequence shown here is derived from an EMBL/GenBank/DDBJ whole genome shotgun (WGS) entry which is preliminary data.</text>
</comment>
<evidence type="ECO:0000256" key="1">
    <source>
        <dbReference type="ARBA" id="ARBA00022729"/>
    </source>
</evidence>
<protein>
    <recommendedName>
        <fullName evidence="2">Secretion system C-terminal sorting domain-containing protein</fullName>
    </recommendedName>
</protein>
<dbReference type="Proteomes" id="UP001501126">
    <property type="component" value="Unassembled WGS sequence"/>
</dbReference>
<evidence type="ECO:0000313" key="3">
    <source>
        <dbReference type="EMBL" id="GAA0875230.1"/>
    </source>
</evidence>
<sequence>MQVKKGEEITREFYFDNISDSSIWLKWEITKNTLPENWGYSLCDNRICYNTVPSSAYMEPIAIGDFGFMKLAVWNTTEGSGEIELRISDEQSKQESYILFIVEHKPEIPPQKTLTIYPNPVGNERLVSLSYDLDRFEYAEIINFIGTSVKEIELQQSDQLSIDLNGLPQGVYFIRFTSKDNTHRKTIRIVLN</sequence>
<proteinExistence type="predicted"/>
<keyword evidence="4" id="KW-1185">Reference proteome</keyword>
<keyword evidence="1" id="KW-0732">Signal</keyword>
<organism evidence="3 4">
    <name type="scientific">Wandonia haliotis</name>
    <dbReference type="NCBI Taxonomy" id="574963"/>
    <lineage>
        <taxon>Bacteria</taxon>
        <taxon>Pseudomonadati</taxon>
        <taxon>Bacteroidota</taxon>
        <taxon>Flavobacteriia</taxon>
        <taxon>Flavobacteriales</taxon>
        <taxon>Crocinitomicaceae</taxon>
        <taxon>Wandonia</taxon>
    </lineage>
</organism>
<feature type="domain" description="Secretion system C-terminal sorting" evidence="2">
    <location>
        <begin position="116"/>
        <end position="187"/>
    </location>
</feature>
<dbReference type="InterPro" id="IPR026444">
    <property type="entry name" value="Secre_tail"/>
</dbReference>
<dbReference type="NCBIfam" id="TIGR04183">
    <property type="entry name" value="Por_Secre_tail"/>
    <property type="match status" value="1"/>
</dbReference>
<accession>A0ABN1MQR7</accession>
<evidence type="ECO:0000259" key="2">
    <source>
        <dbReference type="Pfam" id="PF18962"/>
    </source>
</evidence>
<gene>
    <name evidence="3" type="ORF">GCM10009118_16390</name>
</gene>
<evidence type="ECO:0000313" key="4">
    <source>
        <dbReference type="Proteomes" id="UP001501126"/>
    </source>
</evidence>